<feature type="region of interest" description="Disordered" evidence="1">
    <location>
        <begin position="26"/>
        <end position="51"/>
    </location>
</feature>
<sequence length="77" mass="8807">MPNWNRIDRSHLLLSDLKVKNLLTNSEQEQNKSLRCNNEQGENEGPKIPFMPTKKKRKRTLRILLGGKNTTDSSASS</sequence>
<evidence type="ECO:0000256" key="1">
    <source>
        <dbReference type="SAM" id="MobiDB-lite"/>
    </source>
</evidence>
<dbReference type="EMBL" id="GBRH01185396">
    <property type="protein sequence ID" value="JAE12500.1"/>
    <property type="molecule type" value="Transcribed_RNA"/>
</dbReference>
<reference evidence="2" key="2">
    <citation type="journal article" date="2015" name="Data Brief">
        <title>Shoot transcriptome of the giant reed, Arundo donax.</title>
        <authorList>
            <person name="Barrero R.A."/>
            <person name="Guerrero F.D."/>
            <person name="Moolhuijzen P."/>
            <person name="Goolsby J.A."/>
            <person name="Tidwell J."/>
            <person name="Bellgard S.E."/>
            <person name="Bellgard M.I."/>
        </authorList>
    </citation>
    <scope>NUCLEOTIDE SEQUENCE</scope>
    <source>
        <tissue evidence="2">Shoot tissue taken approximately 20 cm above the soil surface</tissue>
    </source>
</reference>
<reference evidence="2" key="1">
    <citation type="submission" date="2014-09" db="EMBL/GenBank/DDBJ databases">
        <authorList>
            <person name="Magalhaes I.L.F."/>
            <person name="Oliveira U."/>
            <person name="Santos F.R."/>
            <person name="Vidigal T.H.D.A."/>
            <person name="Brescovit A.D."/>
            <person name="Santos A.J."/>
        </authorList>
    </citation>
    <scope>NUCLEOTIDE SEQUENCE</scope>
    <source>
        <tissue evidence="2">Shoot tissue taken approximately 20 cm above the soil surface</tissue>
    </source>
</reference>
<evidence type="ECO:0000313" key="2">
    <source>
        <dbReference type="EMBL" id="JAE12500.1"/>
    </source>
</evidence>
<name>A0A0A9FHI0_ARUDO</name>
<dbReference type="AlphaFoldDB" id="A0A0A9FHI0"/>
<accession>A0A0A9FHI0</accession>
<proteinExistence type="predicted"/>
<feature type="compositionally biased region" description="Polar residues" evidence="1">
    <location>
        <begin position="26"/>
        <end position="40"/>
    </location>
</feature>
<protein>
    <submittedName>
        <fullName evidence="2">Uncharacterized protein</fullName>
    </submittedName>
</protein>
<organism evidence="2">
    <name type="scientific">Arundo donax</name>
    <name type="common">Giant reed</name>
    <name type="synonym">Donax arundinaceus</name>
    <dbReference type="NCBI Taxonomy" id="35708"/>
    <lineage>
        <taxon>Eukaryota</taxon>
        <taxon>Viridiplantae</taxon>
        <taxon>Streptophyta</taxon>
        <taxon>Embryophyta</taxon>
        <taxon>Tracheophyta</taxon>
        <taxon>Spermatophyta</taxon>
        <taxon>Magnoliopsida</taxon>
        <taxon>Liliopsida</taxon>
        <taxon>Poales</taxon>
        <taxon>Poaceae</taxon>
        <taxon>PACMAD clade</taxon>
        <taxon>Arundinoideae</taxon>
        <taxon>Arundineae</taxon>
        <taxon>Arundo</taxon>
    </lineage>
</organism>